<dbReference type="InterPro" id="IPR006674">
    <property type="entry name" value="HD_domain"/>
</dbReference>
<evidence type="ECO:0000259" key="2">
    <source>
        <dbReference type="Pfam" id="PF13023"/>
    </source>
</evidence>
<protein>
    <submittedName>
        <fullName evidence="3">HD domain-containing protein</fullName>
    </submittedName>
</protein>
<reference evidence="3 4" key="1">
    <citation type="submission" date="2024-08" db="EMBL/GenBank/DDBJ databases">
        <title>Genome sequence of Streptomyces aureus CACIA-1.46HGO.</title>
        <authorList>
            <person name="Evangelista-Martinez Z."/>
        </authorList>
    </citation>
    <scope>NUCLEOTIDE SEQUENCE [LARGE SCALE GENOMIC DNA]</scope>
    <source>
        <strain evidence="3 4">CACIA-1.46HGO</strain>
    </source>
</reference>
<gene>
    <name evidence="3" type="ORF">ACEG43_25810</name>
</gene>
<evidence type="ECO:0000313" key="4">
    <source>
        <dbReference type="Proteomes" id="UP001571476"/>
    </source>
</evidence>
<dbReference type="SUPFAM" id="SSF109604">
    <property type="entry name" value="HD-domain/PDEase-like"/>
    <property type="match status" value="1"/>
</dbReference>
<evidence type="ECO:0000313" key="3">
    <source>
        <dbReference type="EMBL" id="MFA3839548.1"/>
    </source>
</evidence>
<name>A0ABV4SRG1_9ACTN</name>
<keyword evidence="4" id="KW-1185">Reference proteome</keyword>
<feature type="domain" description="HD" evidence="2">
    <location>
        <begin position="24"/>
        <end position="90"/>
    </location>
</feature>
<accession>A0ABV4SRG1</accession>
<feature type="region of interest" description="Disordered" evidence="1">
    <location>
        <begin position="78"/>
        <end position="114"/>
    </location>
</feature>
<comment type="caution">
    <text evidence="3">The sequence shown here is derived from an EMBL/GenBank/DDBJ whole genome shotgun (WGS) entry which is preliminary data.</text>
</comment>
<dbReference type="Proteomes" id="UP001571476">
    <property type="component" value="Unassembled WGS sequence"/>
</dbReference>
<proteinExistence type="predicted"/>
<feature type="compositionally biased region" description="Polar residues" evidence="1">
    <location>
        <begin position="78"/>
        <end position="88"/>
    </location>
</feature>
<sequence>MPTEQLRAVRRTGIDHDPQVVGTPEDLAAAIRDVISEYEAKEPPEVVFSRDADKLECVIQNVEYKAQGYEHAQRWIDNSQGHPTTKTAHSLPDPLQRPARSTGSAQPSARRRCSDVLARVQQMAGRHPGGR</sequence>
<dbReference type="Pfam" id="PF13023">
    <property type="entry name" value="HD_3"/>
    <property type="match status" value="1"/>
</dbReference>
<dbReference type="Gene3D" id="1.10.3210.10">
    <property type="entry name" value="Hypothetical protein af1432"/>
    <property type="match status" value="1"/>
</dbReference>
<evidence type="ECO:0000256" key="1">
    <source>
        <dbReference type="SAM" id="MobiDB-lite"/>
    </source>
</evidence>
<organism evidence="3 4">
    <name type="scientific">Streptomyces aureus</name>
    <dbReference type="NCBI Taxonomy" id="193461"/>
    <lineage>
        <taxon>Bacteria</taxon>
        <taxon>Bacillati</taxon>
        <taxon>Actinomycetota</taxon>
        <taxon>Actinomycetes</taxon>
        <taxon>Kitasatosporales</taxon>
        <taxon>Streptomycetaceae</taxon>
        <taxon>Streptomyces</taxon>
    </lineage>
</organism>
<dbReference type="EMBL" id="JBGOSP010000013">
    <property type="protein sequence ID" value="MFA3839548.1"/>
    <property type="molecule type" value="Genomic_DNA"/>
</dbReference>
<dbReference type="RefSeq" id="WP_372564334.1">
    <property type="nucleotide sequence ID" value="NZ_JBGOSP010000013.1"/>
</dbReference>